<proteinExistence type="predicted"/>
<dbReference type="EMBL" id="JAIXMP010000014">
    <property type="protein sequence ID" value="KAI9262329.1"/>
    <property type="molecule type" value="Genomic_DNA"/>
</dbReference>
<reference evidence="2" key="1">
    <citation type="journal article" date="2022" name="IScience">
        <title>Evolution of zygomycete secretomes and the origins of terrestrial fungal ecologies.</title>
        <authorList>
            <person name="Chang Y."/>
            <person name="Wang Y."/>
            <person name="Mondo S."/>
            <person name="Ahrendt S."/>
            <person name="Andreopoulos W."/>
            <person name="Barry K."/>
            <person name="Beard J."/>
            <person name="Benny G.L."/>
            <person name="Blankenship S."/>
            <person name="Bonito G."/>
            <person name="Cuomo C."/>
            <person name="Desiro A."/>
            <person name="Gervers K.A."/>
            <person name="Hundley H."/>
            <person name="Kuo A."/>
            <person name="LaButti K."/>
            <person name="Lang B.F."/>
            <person name="Lipzen A."/>
            <person name="O'Donnell K."/>
            <person name="Pangilinan J."/>
            <person name="Reynolds N."/>
            <person name="Sandor L."/>
            <person name="Smith M.E."/>
            <person name="Tsang A."/>
            <person name="Grigoriev I.V."/>
            <person name="Stajich J.E."/>
            <person name="Spatafora J.W."/>
        </authorList>
    </citation>
    <scope>NUCLEOTIDE SEQUENCE</scope>
    <source>
        <strain evidence="2">RSA 2281</strain>
    </source>
</reference>
<gene>
    <name evidence="2" type="ORF">BDA99DRAFT_510869</name>
</gene>
<dbReference type="PANTHER" id="PTHR13318">
    <property type="entry name" value="PARTNER OF PAIRED, ISOFORM B-RELATED"/>
    <property type="match status" value="1"/>
</dbReference>
<evidence type="ECO:0000256" key="1">
    <source>
        <dbReference type="SAM" id="MobiDB-lite"/>
    </source>
</evidence>
<dbReference type="Proteomes" id="UP001209540">
    <property type="component" value="Unassembled WGS sequence"/>
</dbReference>
<feature type="region of interest" description="Disordered" evidence="1">
    <location>
        <begin position="599"/>
        <end position="619"/>
    </location>
</feature>
<feature type="compositionally biased region" description="Low complexity" evidence="1">
    <location>
        <begin position="599"/>
        <end position="617"/>
    </location>
</feature>
<evidence type="ECO:0000313" key="2">
    <source>
        <dbReference type="EMBL" id="KAI9262329.1"/>
    </source>
</evidence>
<dbReference type="InterPro" id="IPR032675">
    <property type="entry name" value="LRR_dom_sf"/>
</dbReference>
<dbReference type="SUPFAM" id="SSF48452">
    <property type="entry name" value="TPR-like"/>
    <property type="match status" value="1"/>
</dbReference>
<reference evidence="2" key="2">
    <citation type="submission" date="2023-02" db="EMBL/GenBank/DDBJ databases">
        <authorList>
            <consortium name="DOE Joint Genome Institute"/>
            <person name="Mondo S.J."/>
            <person name="Chang Y."/>
            <person name="Wang Y."/>
            <person name="Ahrendt S."/>
            <person name="Andreopoulos W."/>
            <person name="Barry K."/>
            <person name="Beard J."/>
            <person name="Benny G.L."/>
            <person name="Blankenship S."/>
            <person name="Bonito G."/>
            <person name="Cuomo C."/>
            <person name="Desiro A."/>
            <person name="Gervers K.A."/>
            <person name="Hundley H."/>
            <person name="Kuo A."/>
            <person name="LaButti K."/>
            <person name="Lang B.F."/>
            <person name="Lipzen A."/>
            <person name="O'Donnell K."/>
            <person name="Pangilinan J."/>
            <person name="Reynolds N."/>
            <person name="Sandor L."/>
            <person name="Smith M.W."/>
            <person name="Tsang A."/>
            <person name="Grigoriev I.V."/>
            <person name="Stajich J.E."/>
            <person name="Spatafora J.W."/>
        </authorList>
    </citation>
    <scope>NUCLEOTIDE SEQUENCE</scope>
    <source>
        <strain evidence="2">RSA 2281</strain>
    </source>
</reference>
<evidence type="ECO:0000313" key="3">
    <source>
        <dbReference type="Proteomes" id="UP001209540"/>
    </source>
</evidence>
<dbReference type="Gene3D" id="1.20.1280.50">
    <property type="match status" value="1"/>
</dbReference>
<evidence type="ECO:0008006" key="4">
    <source>
        <dbReference type="Google" id="ProtNLM"/>
    </source>
</evidence>
<name>A0AAD5KCY7_9FUNG</name>
<comment type="caution">
    <text evidence="2">The sequence shown here is derived from an EMBL/GenBank/DDBJ whole genome shotgun (WGS) entry which is preliminary data.</text>
</comment>
<dbReference type="SUPFAM" id="SSF52047">
    <property type="entry name" value="RNI-like"/>
    <property type="match status" value="1"/>
</dbReference>
<dbReference type="GO" id="GO:0019005">
    <property type="term" value="C:SCF ubiquitin ligase complex"/>
    <property type="evidence" value="ECO:0007669"/>
    <property type="project" value="TreeGrafter"/>
</dbReference>
<keyword evidence="3" id="KW-1185">Reference proteome</keyword>
<accession>A0AAD5KCY7</accession>
<sequence length="758" mass="86857">MQSNKLINDITISTFTTALNAMSEQQSKDIKNLGGLVESVQSAYEKRDYRLAINHSQSLLEHLPNDMNLHFICATSYAKMGNYKNALWYANKLTSTIKGCLLAGDINSMFGYHERAIQFYERGILLMQNYNSSDFDNSHDRLQKELLEQCYELSHEYQKKRIDLIDMAPYDIMVHILTFIGAKNIVKAGLLYVSKRWYEKILDCPDIWSTIFIDTSWDLGEKYTFPFLHQVDQHISNVEFNDLSKPLCENGLVKINQRGRFHRLEKLNVYGTHYLCLGYINAAVMNVSRTLKELDISLGISRSEEGTLSVLKVLSSCPKLKRLSYRHNRALHVILPLDFGGLTTTINLHFVSSQLTTLILTGFEIIQASLLKQVLKRCPHLRHLELARCHINAGTPLITTYCRELETLALNYPDGQHQVRFDSTTGAPFNDINDDIVDKENKKMTASYSYHHGRHGRRRRRRWSQEDGDEYYEGGLYSLAISVTRSSMQDCFQLIQSNRNTLEDLRIGFDWYPSEWNATLTTTMGTLKRLRSLHILCKGSNYNEMILAIILNAPCLVTLNFDDECGMTDTFFAALKQQQLQHLEKLSIRCCRGTRRNINENMNHDNNNNDNDNNNNNEGDATIVPTETTEAIDNHGVLVDERDQQAFDLFRAISRQKQPLLQDLSLTYCDFINDTILLDTVASIGTLRRIAFTGLSNVTEHGLVQFFKKLKNRSKINTIELVDINAVTDHVIEEMDTISTLEHTVLSGLKNISCSYIF</sequence>
<dbReference type="Gene3D" id="1.25.40.10">
    <property type="entry name" value="Tetratricopeptide repeat domain"/>
    <property type="match status" value="1"/>
</dbReference>
<dbReference type="AlphaFoldDB" id="A0AAD5KCY7"/>
<dbReference type="Gene3D" id="3.80.10.10">
    <property type="entry name" value="Ribonuclease Inhibitor"/>
    <property type="match status" value="3"/>
</dbReference>
<dbReference type="GO" id="GO:0031146">
    <property type="term" value="P:SCF-dependent proteasomal ubiquitin-dependent protein catabolic process"/>
    <property type="evidence" value="ECO:0007669"/>
    <property type="project" value="TreeGrafter"/>
</dbReference>
<dbReference type="SUPFAM" id="SSF81383">
    <property type="entry name" value="F-box domain"/>
    <property type="match status" value="1"/>
</dbReference>
<protein>
    <recommendedName>
        <fullName evidence="4">F-box domain-containing protein</fullName>
    </recommendedName>
</protein>
<dbReference type="InterPro" id="IPR036047">
    <property type="entry name" value="F-box-like_dom_sf"/>
</dbReference>
<dbReference type="InterPro" id="IPR011990">
    <property type="entry name" value="TPR-like_helical_dom_sf"/>
</dbReference>
<dbReference type="PANTHER" id="PTHR13318:SF95">
    <property type="entry name" value="F-BOX PROTEIN YLR352W"/>
    <property type="match status" value="1"/>
</dbReference>
<organism evidence="2 3">
    <name type="scientific">Phascolomyces articulosus</name>
    <dbReference type="NCBI Taxonomy" id="60185"/>
    <lineage>
        <taxon>Eukaryota</taxon>
        <taxon>Fungi</taxon>
        <taxon>Fungi incertae sedis</taxon>
        <taxon>Mucoromycota</taxon>
        <taxon>Mucoromycotina</taxon>
        <taxon>Mucoromycetes</taxon>
        <taxon>Mucorales</taxon>
        <taxon>Lichtheimiaceae</taxon>
        <taxon>Phascolomyces</taxon>
    </lineage>
</organism>